<dbReference type="GO" id="GO:0000776">
    <property type="term" value="C:kinetochore"/>
    <property type="evidence" value="ECO:0007669"/>
    <property type="project" value="TreeGrafter"/>
</dbReference>
<dbReference type="SMART" id="SM00443">
    <property type="entry name" value="G_patch"/>
    <property type="match status" value="1"/>
</dbReference>
<dbReference type="Proteomes" id="UP000306102">
    <property type="component" value="Unassembled WGS sequence"/>
</dbReference>
<dbReference type="Pfam" id="PF01585">
    <property type="entry name" value="G-patch"/>
    <property type="match status" value="1"/>
</dbReference>
<feature type="domain" description="G-patch" evidence="2">
    <location>
        <begin position="181"/>
        <end position="227"/>
    </location>
</feature>
<dbReference type="EMBL" id="SDRB02004725">
    <property type="protein sequence ID" value="THG15421.1"/>
    <property type="molecule type" value="Genomic_DNA"/>
</dbReference>
<keyword evidence="4" id="KW-1185">Reference proteome</keyword>
<gene>
    <name evidence="3" type="ORF">TEA_021971</name>
</gene>
<feature type="compositionally biased region" description="Acidic residues" evidence="1">
    <location>
        <begin position="290"/>
        <end position="306"/>
    </location>
</feature>
<accession>A0A4S4EG53</accession>
<dbReference type="SMART" id="SM01173">
    <property type="entry name" value="DUF4187"/>
    <property type="match status" value="1"/>
</dbReference>
<protein>
    <recommendedName>
        <fullName evidence="2">G-patch domain-containing protein</fullName>
    </recommendedName>
</protein>
<dbReference type="AlphaFoldDB" id="A0A4S4EG53"/>
<dbReference type="InterPro" id="IPR000467">
    <property type="entry name" value="G_patch_dom"/>
</dbReference>
<feature type="region of interest" description="Disordered" evidence="1">
    <location>
        <begin position="284"/>
        <end position="306"/>
    </location>
</feature>
<dbReference type="PANTHER" id="PTHR21032:SF0">
    <property type="entry name" value="G PATCH DOMAIN-CONTAINING PROTEIN 11"/>
    <property type="match status" value="1"/>
</dbReference>
<dbReference type="PROSITE" id="PS50174">
    <property type="entry name" value="G_PATCH"/>
    <property type="match status" value="1"/>
</dbReference>
<dbReference type="InterPro" id="IPR025239">
    <property type="entry name" value="DUF4187"/>
</dbReference>
<dbReference type="GO" id="GO:0003676">
    <property type="term" value="F:nucleic acid binding"/>
    <property type="evidence" value="ECO:0007669"/>
    <property type="project" value="InterPro"/>
</dbReference>
<evidence type="ECO:0000313" key="4">
    <source>
        <dbReference type="Proteomes" id="UP000306102"/>
    </source>
</evidence>
<reference evidence="3 4" key="1">
    <citation type="journal article" date="2018" name="Proc. Natl. Acad. Sci. U.S.A.">
        <title>Draft genome sequence of Camellia sinensis var. sinensis provides insights into the evolution of the tea genome and tea quality.</title>
        <authorList>
            <person name="Wei C."/>
            <person name="Yang H."/>
            <person name="Wang S."/>
            <person name="Zhao J."/>
            <person name="Liu C."/>
            <person name="Gao L."/>
            <person name="Xia E."/>
            <person name="Lu Y."/>
            <person name="Tai Y."/>
            <person name="She G."/>
            <person name="Sun J."/>
            <person name="Cao H."/>
            <person name="Tong W."/>
            <person name="Gao Q."/>
            <person name="Li Y."/>
            <person name="Deng W."/>
            <person name="Jiang X."/>
            <person name="Wang W."/>
            <person name="Chen Q."/>
            <person name="Zhang S."/>
            <person name="Li H."/>
            <person name="Wu J."/>
            <person name="Wang P."/>
            <person name="Li P."/>
            <person name="Shi C."/>
            <person name="Zheng F."/>
            <person name="Jian J."/>
            <person name="Huang B."/>
            <person name="Shan D."/>
            <person name="Shi M."/>
            <person name="Fang C."/>
            <person name="Yue Y."/>
            <person name="Li F."/>
            <person name="Li D."/>
            <person name="Wei S."/>
            <person name="Han B."/>
            <person name="Jiang C."/>
            <person name="Yin Y."/>
            <person name="Xia T."/>
            <person name="Zhang Z."/>
            <person name="Bennetzen J.L."/>
            <person name="Zhao S."/>
            <person name="Wan X."/>
        </authorList>
    </citation>
    <scope>NUCLEOTIDE SEQUENCE [LARGE SCALE GENOMIC DNA]</scope>
    <source>
        <strain evidence="4">cv. Shuchazao</strain>
        <tissue evidence="3">Leaf</tissue>
    </source>
</reference>
<sequence>MADSEARPIFGPAGNKVQRLGSARKLMMKTLRNEENSLEEVAALAEESNGLPSHSVSIPSAPSRQEHLLYSNLSLNASCLSDAFSDSFHSRASTGRIYRRNSMPVRRKQLAMKSKISVSDAISEAQPGSLQPKKRCAWVTPNTGKKPKTLNWQEQRKLKRENRQEEEDRNTLASLESAIPQSNIGFKLLKQMGYTPGSTLGKEGSGLAEPVGLEIRRTRAGIGREDSRKEKRKREEERMEWERGKEEALMEDFGCRHKEQWRSRRIVVNYHKAKAALEQLENKEVVAEADKDEEDAENEEEEEEIITEEDLQDILIKLREEYRYCLFCGCQYESMEALLSNCLGTNEDDH</sequence>
<evidence type="ECO:0000313" key="3">
    <source>
        <dbReference type="EMBL" id="THG15421.1"/>
    </source>
</evidence>
<dbReference type="PANTHER" id="PTHR21032">
    <property type="entry name" value="G PATCH DOMAIN-CONTAINING PROTEIN 11"/>
    <property type="match status" value="1"/>
</dbReference>
<organism evidence="3 4">
    <name type="scientific">Camellia sinensis var. sinensis</name>
    <name type="common">China tea</name>
    <dbReference type="NCBI Taxonomy" id="542762"/>
    <lineage>
        <taxon>Eukaryota</taxon>
        <taxon>Viridiplantae</taxon>
        <taxon>Streptophyta</taxon>
        <taxon>Embryophyta</taxon>
        <taxon>Tracheophyta</taxon>
        <taxon>Spermatophyta</taxon>
        <taxon>Magnoliopsida</taxon>
        <taxon>eudicotyledons</taxon>
        <taxon>Gunneridae</taxon>
        <taxon>Pentapetalae</taxon>
        <taxon>asterids</taxon>
        <taxon>Ericales</taxon>
        <taxon>Theaceae</taxon>
        <taxon>Camellia</taxon>
    </lineage>
</organism>
<evidence type="ECO:0000259" key="2">
    <source>
        <dbReference type="PROSITE" id="PS50174"/>
    </source>
</evidence>
<name>A0A4S4EG53_CAMSN</name>
<comment type="caution">
    <text evidence="3">The sequence shown here is derived from an EMBL/GenBank/DDBJ whole genome shotgun (WGS) entry which is preliminary data.</text>
</comment>
<dbReference type="InterPro" id="IPR039249">
    <property type="entry name" value="GPATCH11"/>
</dbReference>
<evidence type="ECO:0000256" key="1">
    <source>
        <dbReference type="SAM" id="MobiDB-lite"/>
    </source>
</evidence>
<proteinExistence type="predicted"/>
<dbReference type="Pfam" id="PF13821">
    <property type="entry name" value="DUF4187"/>
    <property type="match status" value="1"/>
</dbReference>